<accession>A0A084JC33</accession>
<feature type="domain" description="Cytochrome b561" evidence="8">
    <location>
        <begin position="9"/>
        <end position="101"/>
    </location>
</feature>
<organism evidence="9 10">
    <name type="scientific">Lacrimispora celerecrescens</name>
    <dbReference type="NCBI Taxonomy" id="29354"/>
    <lineage>
        <taxon>Bacteria</taxon>
        <taxon>Bacillati</taxon>
        <taxon>Bacillota</taxon>
        <taxon>Clostridia</taxon>
        <taxon>Lachnospirales</taxon>
        <taxon>Lachnospiraceae</taxon>
        <taxon>Lacrimispora</taxon>
    </lineage>
</organism>
<dbReference type="EMBL" id="JPME01000044">
    <property type="protein sequence ID" value="KEZ86517.1"/>
    <property type="molecule type" value="Genomic_DNA"/>
</dbReference>
<keyword evidence="5 7" id="KW-1133">Transmembrane helix</keyword>
<dbReference type="GO" id="GO:0016020">
    <property type="term" value="C:membrane"/>
    <property type="evidence" value="ECO:0007669"/>
    <property type="project" value="UniProtKB-SubCell"/>
</dbReference>
<keyword evidence="2" id="KW-0813">Transport</keyword>
<proteinExistence type="predicted"/>
<name>A0A084JC33_9FIRM</name>
<comment type="subcellular location">
    <subcellularLocation>
        <location evidence="1">Membrane</location>
    </subcellularLocation>
</comment>
<dbReference type="Pfam" id="PF03188">
    <property type="entry name" value="Cytochrom_B561"/>
    <property type="match status" value="1"/>
</dbReference>
<keyword evidence="6 7" id="KW-0472">Membrane</keyword>
<keyword evidence="10" id="KW-1185">Reference proteome</keyword>
<dbReference type="InterPro" id="IPR006593">
    <property type="entry name" value="Cyt_b561/ferric_Rdtase_TM"/>
</dbReference>
<evidence type="ECO:0000256" key="2">
    <source>
        <dbReference type="ARBA" id="ARBA00022448"/>
    </source>
</evidence>
<gene>
    <name evidence="9" type="ORF">IO98_22960</name>
</gene>
<evidence type="ECO:0000256" key="7">
    <source>
        <dbReference type="SAM" id="Phobius"/>
    </source>
</evidence>
<protein>
    <submittedName>
        <fullName evidence="9">Membrane protein</fullName>
    </submittedName>
</protein>
<dbReference type="STRING" id="29354.IO98_22960"/>
<feature type="transmembrane region" description="Helical" evidence="7">
    <location>
        <begin position="6"/>
        <end position="25"/>
    </location>
</feature>
<dbReference type="RefSeq" id="WP_038284893.1">
    <property type="nucleotide sequence ID" value="NZ_JPME01000044.1"/>
</dbReference>
<evidence type="ECO:0000259" key="8">
    <source>
        <dbReference type="Pfam" id="PF03188"/>
    </source>
</evidence>
<dbReference type="OrthoDB" id="2751280at2"/>
<evidence type="ECO:0000313" key="9">
    <source>
        <dbReference type="EMBL" id="KEZ86517.1"/>
    </source>
</evidence>
<reference evidence="9 10" key="1">
    <citation type="submission" date="2014-07" db="EMBL/GenBank/DDBJ databases">
        <title>Draft genome of Clostridium celerecrescens 152B isolated from sediments associated with methane hydrate from Krishna Godavari basin.</title>
        <authorList>
            <person name="Honkalas V.S."/>
            <person name="Dabir A.P."/>
            <person name="Arora P."/>
            <person name="Dhakephalkar P.K."/>
        </authorList>
    </citation>
    <scope>NUCLEOTIDE SEQUENCE [LARGE SCALE GENOMIC DNA]</scope>
    <source>
        <strain evidence="9 10">152B</strain>
    </source>
</reference>
<evidence type="ECO:0000256" key="5">
    <source>
        <dbReference type="ARBA" id="ARBA00022989"/>
    </source>
</evidence>
<evidence type="ECO:0000256" key="1">
    <source>
        <dbReference type="ARBA" id="ARBA00004370"/>
    </source>
</evidence>
<dbReference type="InterPro" id="IPR023813">
    <property type="entry name" value="HsmA-like"/>
</dbReference>
<keyword evidence="4" id="KW-0249">Electron transport</keyword>
<comment type="caution">
    <text evidence="9">The sequence shown here is derived from an EMBL/GenBank/DDBJ whole genome shotgun (WGS) entry which is preliminary data.</text>
</comment>
<feature type="transmembrane region" description="Helical" evidence="7">
    <location>
        <begin position="70"/>
        <end position="95"/>
    </location>
</feature>
<sequence length="130" mass="14741">MNGLLVSAIVTISLALVFYTIGVWSEHKEKVLKKIHAVYFGLGLIFDTTGTTLMSIIAGKKDISNLTTFYIHRFTGGLAIMLMLVHFLWAIYVLIKGSEKAKENFHRFSVIVWGFWLIPYFVGMFMGMRG</sequence>
<evidence type="ECO:0000256" key="3">
    <source>
        <dbReference type="ARBA" id="ARBA00022692"/>
    </source>
</evidence>
<evidence type="ECO:0000256" key="4">
    <source>
        <dbReference type="ARBA" id="ARBA00022982"/>
    </source>
</evidence>
<feature type="transmembrane region" description="Helical" evidence="7">
    <location>
        <begin position="107"/>
        <end position="128"/>
    </location>
</feature>
<evidence type="ECO:0000313" key="10">
    <source>
        <dbReference type="Proteomes" id="UP000028525"/>
    </source>
</evidence>
<dbReference type="Proteomes" id="UP000028525">
    <property type="component" value="Unassembled WGS sequence"/>
</dbReference>
<evidence type="ECO:0000256" key="6">
    <source>
        <dbReference type="ARBA" id="ARBA00023136"/>
    </source>
</evidence>
<feature type="transmembrane region" description="Helical" evidence="7">
    <location>
        <begin position="37"/>
        <end position="58"/>
    </location>
</feature>
<keyword evidence="3 7" id="KW-0812">Transmembrane</keyword>
<dbReference type="NCBIfam" id="TIGR03987">
    <property type="entry name" value="HsmA family protein"/>
    <property type="match status" value="1"/>
</dbReference>
<dbReference type="AlphaFoldDB" id="A0A084JC33"/>